<gene>
    <name evidence="1" type="ORF">L596_009885</name>
</gene>
<evidence type="ECO:0000313" key="1">
    <source>
        <dbReference type="EMBL" id="TKR95759.1"/>
    </source>
</evidence>
<sequence length="240" mass="27612">MNSLPFLFVNSVAHSLSTNSIPEFSSIPSPPWNAVAEIHYQKRAEYDVEFRINNSGVTREIFEAGTYKEVPLDGIKSKNRRYTRIGKMELWVGGRHFMGSMHVTSQNLAIDKIFVNELRVFNVRAASKSPPANSFQSLWKIPVPHVAFSAACPEEIISYHLFKNENLATIELLFAYHELVRRMINYYKQGTMKKSECLDEEQDLDFAKKEGSSYQIQVTRNLSGKTQSVCFQFEKDECFY</sequence>
<organism evidence="1 2">
    <name type="scientific">Steinernema carpocapsae</name>
    <name type="common">Entomopathogenic nematode</name>
    <dbReference type="NCBI Taxonomy" id="34508"/>
    <lineage>
        <taxon>Eukaryota</taxon>
        <taxon>Metazoa</taxon>
        <taxon>Ecdysozoa</taxon>
        <taxon>Nematoda</taxon>
        <taxon>Chromadorea</taxon>
        <taxon>Rhabditida</taxon>
        <taxon>Tylenchina</taxon>
        <taxon>Panagrolaimomorpha</taxon>
        <taxon>Strongyloidoidea</taxon>
        <taxon>Steinernematidae</taxon>
        <taxon>Steinernema</taxon>
    </lineage>
</organism>
<reference evidence="1 2" key="1">
    <citation type="journal article" date="2015" name="Genome Biol.">
        <title>Comparative genomics of Steinernema reveals deeply conserved gene regulatory networks.</title>
        <authorList>
            <person name="Dillman A.R."/>
            <person name="Macchietto M."/>
            <person name="Porter C.F."/>
            <person name="Rogers A."/>
            <person name="Williams B."/>
            <person name="Antoshechkin I."/>
            <person name="Lee M.M."/>
            <person name="Goodwin Z."/>
            <person name="Lu X."/>
            <person name="Lewis E.E."/>
            <person name="Goodrich-Blair H."/>
            <person name="Stock S.P."/>
            <person name="Adams B.J."/>
            <person name="Sternberg P.W."/>
            <person name="Mortazavi A."/>
        </authorList>
    </citation>
    <scope>NUCLEOTIDE SEQUENCE [LARGE SCALE GENOMIC DNA]</scope>
    <source>
        <strain evidence="1 2">ALL</strain>
    </source>
</reference>
<name>A0A4U5PGL9_STECR</name>
<dbReference type="Proteomes" id="UP000298663">
    <property type="component" value="Unassembled WGS sequence"/>
</dbReference>
<accession>A0A4U5PGL9</accession>
<protein>
    <submittedName>
        <fullName evidence="1">Uncharacterized protein</fullName>
    </submittedName>
</protein>
<reference evidence="1 2" key="2">
    <citation type="journal article" date="2019" name="G3 (Bethesda)">
        <title>Hybrid Assembly of the Genome of the Entomopathogenic Nematode Steinernema carpocapsae Identifies the X-Chromosome.</title>
        <authorList>
            <person name="Serra L."/>
            <person name="Macchietto M."/>
            <person name="Macias-Munoz A."/>
            <person name="McGill C.J."/>
            <person name="Rodriguez I.M."/>
            <person name="Rodriguez B."/>
            <person name="Murad R."/>
            <person name="Mortazavi A."/>
        </authorList>
    </citation>
    <scope>NUCLEOTIDE SEQUENCE [LARGE SCALE GENOMIC DNA]</scope>
    <source>
        <strain evidence="1 2">ALL</strain>
    </source>
</reference>
<keyword evidence="2" id="KW-1185">Reference proteome</keyword>
<proteinExistence type="predicted"/>
<evidence type="ECO:0000313" key="2">
    <source>
        <dbReference type="Proteomes" id="UP000298663"/>
    </source>
</evidence>
<dbReference type="AlphaFoldDB" id="A0A4U5PGL9"/>
<comment type="caution">
    <text evidence="1">The sequence shown here is derived from an EMBL/GenBank/DDBJ whole genome shotgun (WGS) entry which is preliminary data.</text>
</comment>
<dbReference type="EMBL" id="AZBU02000002">
    <property type="protein sequence ID" value="TKR95759.1"/>
    <property type="molecule type" value="Genomic_DNA"/>
</dbReference>